<keyword evidence="1" id="KW-1133">Transmembrane helix</keyword>
<reference evidence="2" key="1">
    <citation type="submission" date="2022-10" db="EMBL/GenBank/DDBJ databases">
        <title>The WGS of Solirubrobacter phytolaccae KCTC 29190.</title>
        <authorList>
            <person name="Jiang Z."/>
        </authorList>
    </citation>
    <scope>NUCLEOTIDE SEQUENCE</scope>
    <source>
        <strain evidence="2">KCTC 29190</strain>
    </source>
</reference>
<accession>A0A9X3N8C8</accession>
<evidence type="ECO:0000313" key="3">
    <source>
        <dbReference type="Proteomes" id="UP001147653"/>
    </source>
</evidence>
<feature type="transmembrane region" description="Helical" evidence="1">
    <location>
        <begin position="118"/>
        <end position="151"/>
    </location>
</feature>
<feature type="transmembrane region" description="Helical" evidence="1">
    <location>
        <begin position="163"/>
        <end position="179"/>
    </location>
</feature>
<dbReference type="RefSeq" id="WP_270024617.1">
    <property type="nucleotide sequence ID" value="NZ_JAPDDP010000011.1"/>
</dbReference>
<keyword evidence="1" id="KW-0472">Membrane</keyword>
<comment type="caution">
    <text evidence="2">The sequence shown here is derived from an EMBL/GenBank/DDBJ whole genome shotgun (WGS) entry which is preliminary data.</text>
</comment>
<feature type="transmembrane region" description="Helical" evidence="1">
    <location>
        <begin position="288"/>
        <end position="306"/>
    </location>
</feature>
<name>A0A9X3N8C8_9ACTN</name>
<organism evidence="2 3">
    <name type="scientific">Solirubrobacter phytolaccae</name>
    <dbReference type="NCBI Taxonomy" id="1404360"/>
    <lineage>
        <taxon>Bacteria</taxon>
        <taxon>Bacillati</taxon>
        <taxon>Actinomycetota</taxon>
        <taxon>Thermoleophilia</taxon>
        <taxon>Solirubrobacterales</taxon>
        <taxon>Solirubrobacteraceae</taxon>
        <taxon>Solirubrobacter</taxon>
    </lineage>
</organism>
<dbReference type="Proteomes" id="UP001147653">
    <property type="component" value="Unassembled WGS sequence"/>
</dbReference>
<proteinExistence type="predicted"/>
<keyword evidence="3" id="KW-1185">Reference proteome</keyword>
<sequence>MERPLRITIVALALIVASLVAVGGSLSGPPRWTPDGLFYHARALELRGADHDAALSTTFQGPLAADLRRLDPERTGDMGWVRFNAQFYERRVAVPAAAAVLEPIAGDRAVLDVSLAGHVAAVLAIFALLLLRFRLAVAGPVALAVAFLPALVDHSSFPQTDSWGLALMTGALISGILALERGPRWLVPWTAALGLLALTRDSTWVPLLAVLWITVTLRSRVAVGLLATAALTTLPIFLLIPVPMRELLAQMLNGAQPVSDPTWSFIIGRYPDAILELVRANGGFVRDGQWYTAAFLLGGLLALFLLTRGARGSMALTMLKAATVAGVAYVLTVPVFSAFRLELVLVPMAAVGVALAVERLLELAPVPRFERKAFVATPRTKI</sequence>
<evidence type="ECO:0000313" key="2">
    <source>
        <dbReference type="EMBL" id="MDA0180309.1"/>
    </source>
</evidence>
<dbReference type="AlphaFoldDB" id="A0A9X3N8C8"/>
<keyword evidence="1" id="KW-0812">Transmembrane</keyword>
<feature type="transmembrane region" description="Helical" evidence="1">
    <location>
        <begin position="221"/>
        <end position="242"/>
    </location>
</feature>
<protein>
    <submittedName>
        <fullName evidence="2">Uncharacterized protein</fullName>
    </submittedName>
</protein>
<feature type="transmembrane region" description="Helical" evidence="1">
    <location>
        <begin position="318"/>
        <end position="337"/>
    </location>
</feature>
<dbReference type="EMBL" id="JAPDDP010000011">
    <property type="protein sequence ID" value="MDA0180309.1"/>
    <property type="molecule type" value="Genomic_DNA"/>
</dbReference>
<evidence type="ECO:0000256" key="1">
    <source>
        <dbReference type="SAM" id="Phobius"/>
    </source>
</evidence>
<gene>
    <name evidence="2" type="ORF">OJ997_08380</name>
</gene>